<dbReference type="RefSeq" id="WP_345370791.1">
    <property type="nucleotide sequence ID" value="NZ_BAABKD010000009.1"/>
</dbReference>
<feature type="transmembrane region" description="Helical" evidence="1">
    <location>
        <begin position="23"/>
        <end position="49"/>
    </location>
</feature>
<evidence type="ECO:0000313" key="3">
    <source>
        <dbReference type="Proteomes" id="UP001500227"/>
    </source>
</evidence>
<protein>
    <submittedName>
        <fullName evidence="2">Membrane protein</fullName>
    </submittedName>
</protein>
<proteinExistence type="predicted"/>
<keyword evidence="1" id="KW-1133">Transmembrane helix</keyword>
<accession>A0ABP9M9F2</accession>
<evidence type="ECO:0000256" key="1">
    <source>
        <dbReference type="SAM" id="Phobius"/>
    </source>
</evidence>
<evidence type="ECO:0000313" key="2">
    <source>
        <dbReference type="EMBL" id="GAA5090599.1"/>
    </source>
</evidence>
<comment type="caution">
    <text evidence="2">The sequence shown here is derived from an EMBL/GenBank/DDBJ whole genome shotgun (WGS) entry which is preliminary data.</text>
</comment>
<name>A0ABP9M9F2_9BURK</name>
<reference evidence="3" key="1">
    <citation type="journal article" date="2019" name="Int. J. Syst. Evol. Microbiol.">
        <title>The Global Catalogue of Microorganisms (GCM) 10K type strain sequencing project: providing services to taxonomists for standard genome sequencing and annotation.</title>
        <authorList>
            <consortium name="The Broad Institute Genomics Platform"/>
            <consortium name="The Broad Institute Genome Sequencing Center for Infectious Disease"/>
            <person name="Wu L."/>
            <person name="Ma J."/>
        </authorList>
    </citation>
    <scope>NUCLEOTIDE SEQUENCE [LARGE SCALE GENOMIC DNA]</scope>
    <source>
        <strain evidence="3">JCM 18423</strain>
    </source>
</reference>
<keyword evidence="3" id="KW-1185">Reference proteome</keyword>
<dbReference type="EMBL" id="BAABKD010000009">
    <property type="protein sequence ID" value="GAA5090599.1"/>
    <property type="molecule type" value="Genomic_DNA"/>
</dbReference>
<feature type="transmembrane region" description="Helical" evidence="1">
    <location>
        <begin position="70"/>
        <end position="99"/>
    </location>
</feature>
<sequence>MNQPLQPAPLNNDAFKSQRQLTMVIYALYGAGYFLGGIPAIVAIIINHIKRNEIKDPMLISHFTWQIRTFWITLGLCIFGALTALLGVGFVIFFAAMIWNIYRLVRGALNLIENKPMPTPHP</sequence>
<keyword evidence="1" id="KW-0472">Membrane</keyword>
<gene>
    <name evidence="2" type="ORF">GCM10023337_15160</name>
</gene>
<organism evidence="2 3">
    <name type="scientific">Paenalcaligenes hermetiae</name>
    <dbReference type="NCBI Taxonomy" id="1157987"/>
    <lineage>
        <taxon>Bacteria</taxon>
        <taxon>Pseudomonadati</taxon>
        <taxon>Pseudomonadota</taxon>
        <taxon>Betaproteobacteria</taxon>
        <taxon>Burkholderiales</taxon>
        <taxon>Alcaligenaceae</taxon>
        <taxon>Paenalcaligenes</taxon>
    </lineage>
</organism>
<dbReference type="Proteomes" id="UP001500227">
    <property type="component" value="Unassembled WGS sequence"/>
</dbReference>
<keyword evidence="1" id="KW-0812">Transmembrane</keyword>